<evidence type="ECO:0000256" key="2">
    <source>
        <dbReference type="ARBA" id="ARBA00022692"/>
    </source>
</evidence>
<sequence>MKMAVLLTQYSQWLSELLYIFSHSFDGIIPKNIVHCKHIFNAMSHSPNDTSGSESDELNSMTTIPDRRLSELGSMRSGSIDRRQSNLNEVEIERINTYRLQHRSTVGSVSGPTPREKWLPLGAGKPHPPALPDPEEYIVEFNDANDPMHPQNWPFRRKLGISVTLAYTTFVSSFASAIYSSAVGHISAHFHISTEVATLGVTLYVLGFASGPTVWAPASELIGRRWPICIGMFGYSIFTIATATCKDVQTLMLTRFFAGFFSASPIAIVPAVFADIWNNETRGVAIAMFAMAVFVGPFASPFVGGFITMSYLGWRWTMYIASIMGWLATCLCLLFLKETYAPAVLVEKAATLRRQTHNWGIRARQEEIELDWGELITNNFSRPFRMLFTEPIVLLISLWMSFVYGLMYALLGAYPVVFQGIHGQNLGVGSLPFIGLIIGEFLAGAYIMFDQRSYTKKLAANNNIPIPEWRLPPAILGGVCFCVGLFWYGWTGWTKSIHWMAPTASGVVTGFGIYVIFLQCFNYLIDSYLMFAASVFAANTIIRSAVGAAFPLFSKQMFINLGVQWAGTLLGCLALIMIPIPMVFIRWGPALRKKSKFAPIAEAPLAVEAEKDATESV</sequence>
<feature type="transmembrane region" description="Helical" evidence="5">
    <location>
        <begin position="225"/>
        <end position="244"/>
    </location>
</feature>
<evidence type="ECO:0000256" key="5">
    <source>
        <dbReference type="SAM" id="Phobius"/>
    </source>
</evidence>
<keyword evidence="2 5" id="KW-0812">Transmembrane</keyword>
<dbReference type="STRING" id="36646.A0A1V6V302"/>
<dbReference type="InterPro" id="IPR020846">
    <property type="entry name" value="MFS_dom"/>
</dbReference>
<dbReference type="InterPro" id="IPR036259">
    <property type="entry name" value="MFS_trans_sf"/>
</dbReference>
<feature type="transmembrane region" description="Helical" evidence="5">
    <location>
        <begin position="469"/>
        <end position="490"/>
    </location>
</feature>
<dbReference type="FunFam" id="1.20.1250.20:FF:000011">
    <property type="entry name" value="MFS multidrug transporter, putative"/>
    <property type="match status" value="1"/>
</dbReference>
<feature type="transmembrane region" description="Helical" evidence="5">
    <location>
        <begin position="159"/>
        <end position="179"/>
    </location>
</feature>
<feature type="transmembrane region" description="Helical" evidence="5">
    <location>
        <begin position="256"/>
        <end position="277"/>
    </location>
</feature>
<feature type="transmembrane region" description="Helical" evidence="5">
    <location>
        <begin position="284"/>
        <end position="304"/>
    </location>
</feature>
<evidence type="ECO:0000313" key="8">
    <source>
        <dbReference type="Proteomes" id="UP000191500"/>
    </source>
</evidence>
<dbReference type="InterPro" id="IPR011701">
    <property type="entry name" value="MFS"/>
</dbReference>
<dbReference type="GO" id="GO:0005886">
    <property type="term" value="C:plasma membrane"/>
    <property type="evidence" value="ECO:0007669"/>
    <property type="project" value="TreeGrafter"/>
</dbReference>
<dbReference type="EMBL" id="MDDG01000002">
    <property type="protein sequence ID" value="OQE45051.1"/>
    <property type="molecule type" value="Genomic_DNA"/>
</dbReference>
<dbReference type="CDD" id="cd17323">
    <property type="entry name" value="MFS_Tpo1_MDR_like"/>
    <property type="match status" value="1"/>
</dbReference>
<comment type="caution">
    <text evidence="7">The sequence shown here is derived from an EMBL/GenBank/DDBJ whole genome shotgun (WGS) entry which is preliminary data.</text>
</comment>
<evidence type="ECO:0000256" key="4">
    <source>
        <dbReference type="ARBA" id="ARBA00023136"/>
    </source>
</evidence>
<dbReference type="GO" id="GO:0022857">
    <property type="term" value="F:transmembrane transporter activity"/>
    <property type="evidence" value="ECO:0007669"/>
    <property type="project" value="InterPro"/>
</dbReference>
<evidence type="ECO:0000256" key="1">
    <source>
        <dbReference type="ARBA" id="ARBA00004141"/>
    </source>
</evidence>
<feature type="transmembrane region" description="Helical" evidence="5">
    <location>
        <begin position="316"/>
        <end position="336"/>
    </location>
</feature>
<organism evidence="7 8">
    <name type="scientific">Penicillium coprophilum</name>
    <dbReference type="NCBI Taxonomy" id="36646"/>
    <lineage>
        <taxon>Eukaryota</taxon>
        <taxon>Fungi</taxon>
        <taxon>Dikarya</taxon>
        <taxon>Ascomycota</taxon>
        <taxon>Pezizomycotina</taxon>
        <taxon>Eurotiomycetes</taxon>
        <taxon>Eurotiomycetidae</taxon>
        <taxon>Eurotiales</taxon>
        <taxon>Aspergillaceae</taxon>
        <taxon>Penicillium</taxon>
    </lineage>
</organism>
<dbReference type="AlphaFoldDB" id="A0A1V6V302"/>
<feature type="transmembrane region" description="Helical" evidence="5">
    <location>
        <begin position="431"/>
        <end position="449"/>
    </location>
</feature>
<reference evidence="8" key="1">
    <citation type="journal article" date="2017" name="Nat. Microbiol.">
        <title>Global analysis of biosynthetic gene clusters reveals vast potential of secondary metabolite production in Penicillium species.</title>
        <authorList>
            <person name="Nielsen J.C."/>
            <person name="Grijseels S."/>
            <person name="Prigent S."/>
            <person name="Ji B."/>
            <person name="Dainat J."/>
            <person name="Nielsen K.F."/>
            <person name="Frisvad J.C."/>
            <person name="Workman M."/>
            <person name="Nielsen J."/>
        </authorList>
    </citation>
    <scope>NUCLEOTIDE SEQUENCE [LARGE SCALE GENOMIC DNA]</scope>
    <source>
        <strain evidence="8">IBT 31321</strain>
    </source>
</reference>
<evidence type="ECO:0000259" key="6">
    <source>
        <dbReference type="PROSITE" id="PS50850"/>
    </source>
</evidence>
<keyword evidence="3 5" id="KW-1133">Transmembrane helix</keyword>
<feature type="transmembrane region" description="Helical" evidence="5">
    <location>
        <begin position="529"/>
        <end position="553"/>
    </location>
</feature>
<feature type="transmembrane region" description="Helical" evidence="5">
    <location>
        <begin position="392"/>
        <end position="411"/>
    </location>
</feature>
<dbReference type="PROSITE" id="PS50850">
    <property type="entry name" value="MFS"/>
    <property type="match status" value="1"/>
</dbReference>
<dbReference type="SUPFAM" id="SSF103473">
    <property type="entry name" value="MFS general substrate transporter"/>
    <property type="match status" value="1"/>
</dbReference>
<feature type="transmembrane region" description="Helical" evidence="5">
    <location>
        <begin position="565"/>
        <end position="587"/>
    </location>
</feature>
<dbReference type="Gene3D" id="1.20.1250.20">
    <property type="entry name" value="MFS general substrate transporter like domains"/>
    <property type="match status" value="1"/>
</dbReference>
<feature type="domain" description="Major facilitator superfamily (MFS) profile" evidence="6">
    <location>
        <begin position="161"/>
        <end position="617"/>
    </location>
</feature>
<feature type="transmembrane region" description="Helical" evidence="5">
    <location>
        <begin position="199"/>
        <end position="218"/>
    </location>
</feature>
<dbReference type="Pfam" id="PF07690">
    <property type="entry name" value="MFS_1"/>
    <property type="match status" value="1"/>
</dbReference>
<proteinExistence type="predicted"/>
<keyword evidence="4 5" id="KW-0472">Membrane</keyword>
<protein>
    <recommendedName>
        <fullName evidence="6">Major facilitator superfamily (MFS) profile domain-containing protein</fullName>
    </recommendedName>
</protein>
<evidence type="ECO:0000313" key="7">
    <source>
        <dbReference type="EMBL" id="OQE45051.1"/>
    </source>
</evidence>
<feature type="transmembrane region" description="Helical" evidence="5">
    <location>
        <begin position="496"/>
        <end position="517"/>
    </location>
</feature>
<dbReference type="PANTHER" id="PTHR23502:SF138">
    <property type="entry name" value="MAJOR FACILITATOR SUPERFAMILY (MFS) PROFILE DOMAIN-CONTAINING PROTEIN-RELATED"/>
    <property type="match status" value="1"/>
</dbReference>
<evidence type="ECO:0000256" key="3">
    <source>
        <dbReference type="ARBA" id="ARBA00022989"/>
    </source>
</evidence>
<dbReference type="Proteomes" id="UP000191500">
    <property type="component" value="Unassembled WGS sequence"/>
</dbReference>
<gene>
    <name evidence="7" type="ORF">PENCOP_c002G00668</name>
</gene>
<name>A0A1V6V302_9EURO</name>
<keyword evidence="8" id="KW-1185">Reference proteome</keyword>
<comment type="subcellular location">
    <subcellularLocation>
        <location evidence="1">Membrane</location>
        <topology evidence="1">Multi-pass membrane protein</topology>
    </subcellularLocation>
</comment>
<dbReference type="PANTHER" id="PTHR23502">
    <property type="entry name" value="MAJOR FACILITATOR SUPERFAMILY"/>
    <property type="match status" value="1"/>
</dbReference>
<accession>A0A1V6V302</accession>